<feature type="repeat" description="ANK" evidence="1">
    <location>
        <begin position="94"/>
        <end position="116"/>
    </location>
</feature>
<dbReference type="PROSITE" id="PS50088">
    <property type="entry name" value="ANK_REPEAT"/>
    <property type="match status" value="1"/>
</dbReference>
<proteinExistence type="predicted"/>
<accession>A0A6U6RDM2</accession>
<dbReference type="Pfam" id="PF12796">
    <property type="entry name" value="Ank_2"/>
    <property type="match status" value="1"/>
</dbReference>
<reference evidence="3" key="1">
    <citation type="submission" date="2021-01" db="EMBL/GenBank/DDBJ databases">
        <authorList>
            <person name="Corre E."/>
            <person name="Pelletier E."/>
            <person name="Niang G."/>
            <person name="Scheremetjew M."/>
            <person name="Finn R."/>
            <person name="Kale V."/>
            <person name="Holt S."/>
            <person name="Cochrane G."/>
            <person name="Meng A."/>
            <person name="Brown T."/>
            <person name="Cohen L."/>
        </authorList>
    </citation>
    <scope>NUCLEOTIDE SEQUENCE</scope>
    <source>
        <strain evidence="3">RCC3387</strain>
    </source>
</reference>
<dbReference type="SUPFAM" id="SSF48403">
    <property type="entry name" value="Ankyrin repeat"/>
    <property type="match status" value="1"/>
</dbReference>
<sequence>MLCPQRALWLVLALQPAIPGAVAPSKLAAAALRGRRSPARQPNGRLIDVPIKVTAESLRFALRKQNKAAKDAADILSGLDEEDRAECVRAADKDGNTALHVAASQGKPELVKLILEAVPGNFARTQLAAMKNTGGWTALHKAAYNAGWYGKTDWCPGGAHEVVKVLLDEFKDGKIDASEFRKILNTQVVAGKFYDWIEDVPFRTQHSQTNKATANQAHELLKAAREKYGK</sequence>
<dbReference type="SMART" id="SM00248">
    <property type="entry name" value="ANK"/>
    <property type="match status" value="2"/>
</dbReference>
<dbReference type="Gene3D" id="1.25.40.20">
    <property type="entry name" value="Ankyrin repeat-containing domain"/>
    <property type="match status" value="1"/>
</dbReference>
<evidence type="ECO:0000256" key="1">
    <source>
        <dbReference type="PROSITE-ProRule" id="PRU00023"/>
    </source>
</evidence>
<dbReference type="PANTHER" id="PTHR24121:SF23">
    <property type="entry name" value="NO MECHANORECEPTOR POTENTIAL C, ISOFORM H"/>
    <property type="match status" value="1"/>
</dbReference>
<evidence type="ECO:0000313" key="3">
    <source>
        <dbReference type="EMBL" id="CAD9622191.1"/>
    </source>
</evidence>
<name>A0A6U6RDM2_9DINO</name>
<dbReference type="PANTHER" id="PTHR24121">
    <property type="entry name" value="NO MECHANORECEPTOR POTENTIAL C, ISOFORM D-RELATED"/>
    <property type="match status" value="1"/>
</dbReference>
<evidence type="ECO:0000256" key="2">
    <source>
        <dbReference type="SAM" id="SignalP"/>
    </source>
</evidence>
<keyword evidence="1" id="KW-0040">ANK repeat</keyword>
<dbReference type="AlphaFoldDB" id="A0A6U6RDM2"/>
<dbReference type="PROSITE" id="PS50297">
    <property type="entry name" value="ANK_REP_REGION"/>
    <property type="match status" value="1"/>
</dbReference>
<dbReference type="InterPro" id="IPR036770">
    <property type="entry name" value="Ankyrin_rpt-contain_sf"/>
</dbReference>
<keyword evidence="2" id="KW-0732">Signal</keyword>
<dbReference type="EMBL" id="HBGW01071867">
    <property type="protein sequence ID" value="CAD9622191.1"/>
    <property type="molecule type" value="Transcribed_RNA"/>
</dbReference>
<feature type="chain" id="PRO_5030160547" evidence="2">
    <location>
        <begin position="25"/>
        <end position="230"/>
    </location>
</feature>
<gene>
    <name evidence="3" type="ORF">BRAN1462_LOCUS45866</name>
</gene>
<dbReference type="InterPro" id="IPR002110">
    <property type="entry name" value="Ankyrin_rpt"/>
</dbReference>
<feature type="signal peptide" evidence="2">
    <location>
        <begin position="1"/>
        <end position="24"/>
    </location>
</feature>
<organism evidence="3">
    <name type="scientific">Zooxanthella nutricula</name>
    <dbReference type="NCBI Taxonomy" id="1333877"/>
    <lineage>
        <taxon>Eukaryota</taxon>
        <taxon>Sar</taxon>
        <taxon>Alveolata</taxon>
        <taxon>Dinophyceae</taxon>
        <taxon>Peridiniales</taxon>
        <taxon>Peridiniales incertae sedis</taxon>
        <taxon>Zooxanthella</taxon>
    </lineage>
</organism>
<protein>
    <submittedName>
        <fullName evidence="3">Uncharacterized protein</fullName>
    </submittedName>
</protein>